<protein>
    <submittedName>
        <fullName evidence="1">Uncharacterized protein</fullName>
    </submittedName>
</protein>
<reference evidence="1 2" key="1">
    <citation type="journal article" date="2016" name="Genome Announc.">
        <title>Complete Genome Sequence of Thiostrepton-Producing Streptomyces laurentii ATCC 31255.</title>
        <authorList>
            <person name="Doi K."/>
            <person name="Fujino Y."/>
            <person name="Nagayoshi Y."/>
            <person name="Ohshima T."/>
            <person name="Ogata S."/>
        </authorList>
    </citation>
    <scope>NUCLEOTIDE SEQUENCE [LARGE SCALE GENOMIC DNA]</scope>
    <source>
        <strain evidence="1 2">ATCC 31255</strain>
    </source>
</reference>
<accession>A0A160P9A8</accession>
<sequence length="72" mass="7335">MLAENPDALTRAASTFGRVHTGLQPEREKPACHAPVGAGTAGLAVTGIFSGPDVDSPLTQVKLVSVLVIALN</sequence>
<dbReference type="KEGG" id="slau:SLA_7035"/>
<dbReference type="EMBL" id="AP017424">
    <property type="protein sequence ID" value="BAU87901.1"/>
    <property type="molecule type" value="Genomic_DNA"/>
</dbReference>
<gene>
    <name evidence="1" type="ORF">SLA_7035</name>
</gene>
<dbReference type="Proteomes" id="UP000217676">
    <property type="component" value="Chromosome"/>
</dbReference>
<keyword evidence="2" id="KW-1185">Reference proteome</keyword>
<evidence type="ECO:0000313" key="2">
    <source>
        <dbReference type="Proteomes" id="UP000217676"/>
    </source>
</evidence>
<evidence type="ECO:0000313" key="1">
    <source>
        <dbReference type="EMBL" id="BAU87901.1"/>
    </source>
</evidence>
<dbReference type="AlphaFoldDB" id="A0A160P9A8"/>
<proteinExistence type="predicted"/>
<name>A0A160P9A8_STRLU</name>
<organism evidence="1 2">
    <name type="scientific">Streptomyces laurentii</name>
    <dbReference type="NCBI Taxonomy" id="39478"/>
    <lineage>
        <taxon>Bacteria</taxon>
        <taxon>Bacillati</taxon>
        <taxon>Actinomycetota</taxon>
        <taxon>Actinomycetes</taxon>
        <taxon>Kitasatosporales</taxon>
        <taxon>Streptomycetaceae</taxon>
        <taxon>Streptomyces</taxon>
    </lineage>
</organism>